<keyword evidence="2" id="KW-1185">Reference proteome</keyword>
<protein>
    <submittedName>
        <fullName evidence="1">Uncharacterized protein</fullName>
    </submittedName>
</protein>
<gene>
    <name evidence="1" type="ORF">AAE3_LOCUS12312</name>
</gene>
<reference evidence="1 2" key="1">
    <citation type="submission" date="2020-01" db="EMBL/GenBank/DDBJ databases">
        <authorList>
            <person name="Gupta K D."/>
        </authorList>
    </citation>
    <scope>NUCLEOTIDE SEQUENCE [LARGE SCALE GENOMIC DNA]</scope>
</reference>
<accession>A0A8S0X096</accession>
<organism evidence="1 2">
    <name type="scientific">Cyclocybe aegerita</name>
    <name type="common">Black poplar mushroom</name>
    <name type="synonym">Agrocybe aegerita</name>
    <dbReference type="NCBI Taxonomy" id="1973307"/>
    <lineage>
        <taxon>Eukaryota</taxon>
        <taxon>Fungi</taxon>
        <taxon>Dikarya</taxon>
        <taxon>Basidiomycota</taxon>
        <taxon>Agaricomycotina</taxon>
        <taxon>Agaricomycetes</taxon>
        <taxon>Agaricomycetidae</taxon>
        <taxon>Agaricales</taxon>
        <taxon>Agaricineae</taxon>
        <taxon>Bolbitiaceae</taxon>
        <taxon>Cyclocybe</taxon>
    </lineage>
</organism>
<dbReference type="Proteomes" id="UP000467700">
    <property type="component" value="Unassembled WGS sequence"/>
</dbReference>
<proteinExistence type="predicted"/>
<dbReference type="AlphaFoldDB" id="A0A8S0X096"/>
<evidence type="ECO:0000313" key="2">
    <source>
        <dbReference type="Proteomes" id="UP000467700"/>
    </source>
</evidence>
<dbReference type="EMBL" id="CACVBS010000085">
    <property type="protein sequence ID" value="CAA7270126.1"/>
    <property type="molecule type" value="Genomic_DNA"/>
</dbReference>
<sequence length="186" mass="21048">MVQLAIFNWRCLEKVPLHNLSLVPSQTFTAIQYLETARAPEARESGPPFNDTNVTTQNQRAAADISYTPAWSPGSRLPMLLEQLIDIPVPSWLHDRLFSQHCIKLIEVGMTVSNILEFWSLQNDIVLVRDGTHTREVPLDVLHPIIASRKEDAVVCTSPGPNFGQLFKIKPWPALRCVSQIPCWRL</sequence>
<comment type="caution">
    <text evidence="1">The sequence shown here is derived from an EMBL/GenBank/DDBJ whole genome shotgun (WGS) entry which is preliminary data.</text>
</comment>
<evidence type="ECO:0000313" key="1">
    <source>
        <dbReference type="EMBL" id="CAA7270126.1"/>
    </source>
</evidence>
<name>A0A8S0X096_CYCAE</name>